<name>A0A6J4VT78_9BACT</name>
<reference evidence="2" key="1">
    <citation type="submission" date="2020-02" db="EMBL/GenBank/DDBJ databases">
        <authorList>
            <person name="Meier V. D."/>
        </authorList>
    </citation>
    <scope>NUCLEOTIDE SEQUENCE</scope>
    <source>
        <strain evidence="2">AVDCRST_MAG18</strain>
    </source>
</reference>
<dbReference type="SMART" id="SM00418">
    <property type="entry name" value="HTH_ARSR"/>
    <property type="match status" value="1"/>
</dbReference>
<dbReference type="SUPFAM" id="SSF46785">
    <property type="entry name" value="Winged helix' DNA-binding domain"/>
    <property type="match status" value="1"/>
</dbReference>
<dbReference type="PANTHER" id="PTHR38600">
    <property type="entry name" value="TRANSCRIPTIONAL REGULATORY PROTEIN"/>
    <property type="match status" value="1"/>
</dbReference>
<dbReference type="GO" id="GO:0003700">
    <property type="term" value="F:DNA-binding transcription factor activity"/>
    <property type="evidence" value="ECO:0007669"/>
    <property type="project" value="InterPro"/>
</dbReference>
<gene>
    <name evidence="2" type="ORF">AVDCRST_MAG18-4325</name>
</gene>
<dbReference type="AlphaFoldDB" id="A0A6J4VT78"/>
<evidence type="ECO:0000259" key="1">
    <source>
        <dbReference type="SMART" id="SM00418"/>
    </source>
</evidence>
<dbReference type="InterPro" id="IPR011991">
    <property type="entry name" value="ArsR-like_HTH"/>
</dbReference>
<feature type="domain" description="HTH arsR-type" evidence="1">
    <location>
        <begin position="3"/>
        <end position="83"/>
    </location>
</feature>
<dbReference type="InterPro" id="IPR036388">
    <property type="entry name" value="WH-like_DNA-bd_sf"/>
</dbReference>
<dbReference type="InterPro" id="IPR001845">
    <property type="entry name" value="HTH_ArsR_DNA-bd_dom"/>
</dbReference>
<dbReference type="PANTHER" id="PTHR38600:SF2">
    <property type="entry name" value="SLL0088 PROTEIN"/>
    <property type="match status" value="1"/>
</dbReference>
<dbReference type="Pfam" id="PF08279">
    <property type="entry name" value="HTH_11"/>
    <property type="match status" value="1"/>
</dbReference>
<dbReference type="EMBL" id="CADCWN010000347">
    <property type="protein sequence ID" value="CAA9588247.1"/>
    <property type="molecule type" value="Genomic_DNA"/>
</dbReference>
<accession>A0A6J4VT78</accession>
<proteinExistence type="predicted"/>
<dbReference type="InterPro" id="IPR013196">
    <property type="entry name" value="HTH_11"/>
</dbReference>
<sequence>MERRHGTTRREILDALRRSTGLSADQLADNLGVTAMAVRKHLAALQTEGLLTARVERRPVGRPVHLYALAPAAQAAFPQQYQDLTLELLDDLRNLDGGDTVGLLFRRRAARAYERLAPAVADRPLPERLDLLAGYLDEQGYLADWEATPEGDYLLKEHNCAIYGVARCAPEACACELDLIRRLLPDTSIERERRIVDGDGYCCYRLRPRCDEVTYP</sequence>
<evidence type="ECO:0000313" key="2">
    <source>
        <dbReference type="EMBL" id="CAA9588247.1"/>
    </source>
</evidence>
<dbReference type="Gene3D" id="1.10.10.10">
    <property type="entry name" value="Winged helix-like DNA-binding domain superfamily/Winged helix DNA-binding domain"/>
    <property type="match status" value="1"/>
</dbReference>
<dbReference type="InterPro" id="IPR036390">
    <property type="entry name" value="WH_DNA-bd_sf"/>
</dbReference>
<organism evidence="2">
    <name type="scientific">uncultured Thermomicrobiales bacterium</name>
    <dbReference type="NCBI Taxonomy" id="1645740"/>
    <lineage>
        <taxon>Bacteria</taxon>
        <taxon>Pseudomonadati</taxon>
        <taxon>Thermomicrobiota</taxon>
        <taxon>Thermomicrobia</taxon>
        <taxon>Thermomicrobiales</taxon>
        <taxon>environmental samples</taxon>
    </lineage>
</organism>
<dbReference type="CDD" id="cd00090">
    <property type="entry name" value="HTH_ARSR"/>
    <property type="match status" value="1"/>
</dbReference>
<protein>
    <recommendedName>
        <fullName evidence="1">HTH arsR-type domain-containing protein</fullName>
    </recommendedName>
</protein>